<evidence type="ECO:0000313" key="1">
    <source>
        <dbReference type="EMBL" id="KYG64685.1"/>
    </source>
</evidence>
<keyword evidence="2" id="KW-1185">Reference proteome</keyword>
<dbReference type="AlphaFoldDB" id="A0A150WLH6"/>
<reference evidence="1 2" key="1">
    <citation type="submission" date="2016-03" db="EMBL/GenBank/DDBJ databases">
        <authorList>
            <person name="Ploux O."/>
        </authorList>
    </citation>
    <scope>NUCLEOTIDE SEQUENCE [LARGE SCALE GENOMIC DNA]</scope>
    <source>
        <strain evidence="1 2">R0</strain>
    </source>
</reference>
<name>A0A150WLH6_BDEBC</name>
<sequence>MSLFNFGVSFWLFLICLPAAAYPEFIGYGYTTCITCHFNSNGNGALTDYGRALFSQEIAARPWVSKALSDEDLATLSSFIPGVELPYWFRPSAKYRGLYLERAPTSSMAQYSWINMQMELGATLSWDRGYKTIFSFTYNNLQVPRDYYGNEEEVSWVLRDYYLRTYLTRSILFSVGLMDKVYGLRTVDHTAYNRQGLGFGQENQAHGIVLQWLQSQFDFSVNYFVGNLQKNEKMHQKGFSFQGEYEVASLNRFGMSGALFENTAGIEEKLFALHHRMGFEGSKGTSLLGELGFVEKNVVGISKLSQGVYGYLEALVNLTRGYNFYTSLERVQESASPGSPDRQRWAIGLWTFPFQRVEIRGSAVQQKAYNDQGGEPDAWMIQGQVHVSM</sequence>
<accession>A0A150WLH6</accession>
<gene>
    <name evidence="1" type="ORF">AZI86_10765</name>
</gene>
<dbReference type="RefSeq" id="WP_061835196.1">
    <property type="nucleotide sequence ID" value="NZ_LUKE01000002.1"/>
</dbReference>
<organism evidence="1 2">
    <name type="scientific">Bdellovibrio bacteriovorus</name>
    <dbReference type="NCBI Taxonomy" id="959"/>
    <lineage>
        <taxon>Bacteria</taxon>
        <taxon>Pseudomonadati</taxon>
        <taxon>Bdellovibrionota</taxon>
        <taxon>Bdellovibrionia</taxon>
        <taxon>Bdellovibrionales</taxon>
        <taxon>Pseudobdellovibrionaceae</taxon>
        <taxon>Bdellovibrio</taxon>
    </lineage>
</organism>
<dbReference type="OrthoDB" id="5288361at2"/>
<proteinExistence type="predicted"/>
<evidence type="ECO:0000313" key="2">
    <source>
        <dbReference type="Proteomes" id="UP000075320"/>
    </source>
</evidence>
<comment type="caution">
    <text evidence="1">The sequence shown here is derived from an EMBL/GenBank/DDBJ whole genome shotgun (WGS) entry which is preliminary data.</text>
</comment>
<dbReference type="EMBL" id="LUKE01000002">
    <property type="protein sequence ID" value="KYG64685.1"/>
    <property type="molecule type" value="Genomic_DNA"/>
</dbReference>
<protein>
    <submittedName>
        <fullName evidence="1">Uncharacterized protein</fullName>
    </submittedName>
</protein>
<dbReference type="Proteomes" id="UP000075320">
    <property type="component" value="Unassembled WGS sequence"/>
</dbReference>